<organism evidence="2 3">
    <name type="scientific">Striga asiatica</name>
    <name type="common">Asiatic witchweed</name>
    <name type="synonym">Buchnera asiatica</name>
    <dbReference type="NCBI Taxonomy" id="4170"/>
    <lineage>
        <taxon>Eukaryota</taxon>
        <taxon>Viridiplantae</taxon>
        <taxon>Streptophyta</taxon>
        <taxon>Embryophyta</taxon>
        <taxon>Tracheophyta</taxon>
        <taxon>Spermatophyta</taxon>
        <taxon>Magnoliopsida</taxon>
        <taxon>eudicotyledons</taxon>
        <taxon>Gunneridae</taxon>
        <taxon>Pentapetalae</taxon>
        <taxon>asterids</taxon>
        <taxon>lamiids</taxon>
        <taxon>Lamiales</taxon>
        <taxon>Orobanchaceae</taxon>
        <taxon>Buchnereae</taxon>
        <taxon>Striga</taxon>
    </lineage>
</organism>
<accession>A0A5A7P002</accession>
<reference evidence="3" key="1">
    <citation type="journal article" date="2019" name="Curr. Biol.">
        <title>Genome Sequence of Striga asiatica Provides Insight into the Evolution of Plant Parasitism.</title>
        <authorList>
            <person name="Yoshida S."/>
            <person name="Kim S."/>
            <person name="Wafula E.K."/>
            <person name="Tanskanen J."/>
            <person name="Kim Y.M."/>
            <person name="Honaas L."/>
            <person name="Yang Z."/>
            <person name="Spallek T."/>
            <person name="Conn C.E."/>
            <person name="Ichihashi Y."/>
            <person name="Cheong K."/>
            <person name="Cui S."/>
            <person name="Der J.P."/>
            <person name="Gundlach H."/>
            <person name="Jiao Y."/>
            <person name="Hori C."/>
            <person name="Ishida J.K."/>
            <person name="Kasahara H."/>
            <person name="Kiba T."/>
            <person name="Kim M.S."/>
            <person name="Koo N."/>
            <person name="Laohavisit A."/>
            <person name="Lee Y.H."/>
            <person name="Lumba S."/>
            <person name="McCourt P."/>
            <person name="Mortimer J.C."/>
            <person name="Mutuku J.M."/>
            <person name="Nomura T."/>
            <person name="Sasaki-Sekimoto Y."/>
            <person name="Seto Y."/>
            <person name="Wang Y."/>
            <person name="Wakatake T."/>
            <person name="Sakakibara H."/>
            <person name="Demura T."/>
            <person name="Yamaguchi S."/>
            <person name="Yoneyama K."/>
            <person name="Manabe R.I."/>
            <person name="Nelson D.C."/>
            <person name="Schulman A.H."/>
            <person name="Timko M.P."/>
            <person name="dePamphilis C.W."/>
            <person name="Choi D."/>
            <person name="Shirasu K."/>
        </authorList>
    </citation>
    <scope>NUCLEOTIDE SEQUENCE [LARGE SCALE GENOMIC DNA]</scope>
    <source>
        <strain evidence="3">cv. UVA1</strain>
    </source>
</reference>
<gene>
    <name evidence="2" type="ORF">STAS_01757</name>
</gene>
<evidence type="ECO:0000313" key="3">
    <source>
        <dbReference type="Proteomes" id="UP000325081"/>
    </source>
</evidence>
<dbReference type="AlphaFoldDB" id="A0A5A7P002"/>
<keyword evidence="3" id="KW-1185">Reference proteome</keyword>
<protein>
    <submittedName>
        <fullName evidence="2">Guanine nucleotide-binding protein subunit beta-5</fullName>
    </submittedName>
</protein>
<dbReference type="EMBL" id="BKCP01000780">
    <property type="protein sequence ID" value="GER26125.1"/>
    <property type="molecule type" value="Genomic_DNA"/>
</dbReference>
<dbReference type="Proteomes" id="UP000325081">
    <property type="component" value="Unassembled WGS sequence"/>
</dbReference>
<sequence length="128" mass="14732">MAPCERADPSGGRVTSFRSTWTMTHSSDIVGLRSFLEEEKIGSLKNEVESLKRTIEELKKELKIEKNQVWQEAYKEYLIDRFVNSLAFLQKVTPKDHQHFRDDSDSATGLPFLAGWNGDPRLPKGHPW</sequence>
<evidence type="ECO:0000256" key="1">
    <source>
        <dbReference type="SAM" id="Coils"/>
    </source>
</evidence>
<evidence type="ECO:0000313" key="2">
    <source>
        <dbReference type="EMBL" id="GER26125.1"/>
    </source>
</evidence>
<name>A0A5A7P002_STRAF</name>
<proteinExistence type="predicted"/>
<keyword evidence="1" id="KW-0175">Coiled coil</keyword>
<comment type="caution">
    <text evidence="2">The sequence shown here is derived from an EMBL/GenBank/DDBJ whole genome shotgun (WGS) entry which is preliminary data.</text>
</comment>
<feature type="coiled-coil region" evidence="1">
    <location>
        <begin position="41"/>
        <end position="68"/>
    </location>
</feature>